<proteinExistence type="predicted"/>
<dbReference type="KEGG" id="pbs:Plabr_1513"/>
<dbReference type="EMBL" id="CP002546">
    <property type="protein sequence ID" value="ADY59124.1"/>
    <property type="molecule type" value="Genomic_DNA"/>
</dbReference>
<dbReference type="RefSeq" id="WP_013627852.1">
    <property type="nucleotide sequence ID" value="NC_015174.1"/>
</dbReference>
<protein>
    <submittedName>
        <fullName evidence="1">Uncharacterized protein</fullName>
    </submittedName>
</protein>
<gene>
    <name evidence="1" type="ordered locus">Plabr_1513</name>
</gene>
<evidence type="ECO:0000313" key="1">
    <source>
        <dbReference type="EMBL" id="ADY59124.1"/>
    </source>
</evidence>
<dbReference type="AlphaFoldDB" id="F0SRK1"/>
<reference evidence="2" key="1">
    <citation type="submission" date="2011-02" db="EMBL/GenBank/DDBJ databases">
        <title>The complete genome of Planctomyces brasiliensis DSM 5305.</title>
        <authorList>
            <person name="Lucas S."/>
            <person name="Copeland A."/>
            <person name="Lapidus A."/>
            <person name="Bruce D."/>
            <person name="Goodwin L."/>
            <person name="Pitluck S."/>
            <person name="Kyrpides N."/>
            <person name="Mavromatis K."/>
            <person name="Pagani I."/>
            <person name="Ivanova N."/>
            <person name="Ovchinnikova G."/>
            <person name="Lu M."/>
            <person name="Detter J.C."/>
            <person name="Han C."/>
            <person name="Land M."/>
            <person name="Hauser L."/>
            <person name="Markowitz V."/>
            <person name="Cheng J.-F."/>
            <person name="Hugenholtz P."/>
            <person name="Woyke T."/>
            <person name="Wu D."/>
            <person name="Tindall B."/>
            <person name="Pomrenke H.G."/>
            <person name="Brambilla E."/>
            <person name="Klenk H.-P."/>
            <person name="Eisen J.A."/>
        </authorList>
    </citation>
    <scope>NUCLEOTIDE SEQUENCE [LARGE SCALE GENOMIC DNA]</scope>
    <source>
        <strain evidence="2">ATCC 49424 / DSM 5305 / JCM 21570 / NBRC 103401 / IFAM 1448</strain>
    </source>
</reference>
<dbReference type="Proteomes" id="UP000006860">
    <property type="component" value="Chromosome"/>
</dbReference>
<name>F0SRK1_RUBBR</name>
<dbReference type="HOGENOM" id="CLU_1915547_0_0_0"/>
<evidence type="ECO:0000313" key="2">
    <source>
        <dbReference type="Proteomes" id="UP000006860"/>
    </source>
</evidence>
<keyword evidence="2" id="KW-1185">Reference proteome</keyword>
<organism evidence="1 2">
    <name type="scientific">Rubinisphaera brasiliensis (strain ATCC 49424 / DSM 5305 / JCM 21570 / IAM 15109 / NBRC 103401 / IFAM 1448)</name>
    <name type="common">Planctomyces brasiliensis</name>
    <dbReference type="NCBI Taxonomy" id="756272"/>
    <lineage>
        <taxon>Bacteria</taxon>
        <taxon>Pseudomonadati</taxon>
        <taxon>Planctomycetota</taxon>
        <taxon>Planctomycetia</taxon>
        <taxon>Planctomycetales</taxon>
        <taxon>Planctomycetaceae</taxon>
        <taxon>Rubinisphaera</taxon>
    </lineage>
</organism>
<accession>F0SRK1</accession>
<dbReference type="OrthoDB" id="287133at2"/>
<dbReference type="STRING" id="756272.Plabr_1513"/>
<sequence length="132" mass="14678">MTPEERALLNYLFLADVAQQKHQLPGRNRFLALGVKKAGDAGLLTVAERCRTKVIRQAPHHLLVRYDNAAEALRSEDFVFLVRQLERGCPPERAEQLAAGLDFEAETALQNAGGDLKQLAETLLQDDAVSQR</sequence>